<dbReference type="PANTHER" id="PTHR12526:SF636">
    <property type="entry name" value="BLL3647 PROTEIN"/>
    <property type="match status" value="1"/>
</dbReference>
<dbReference type="SUPFAM" id="SSF53756">
    <property type="entry name" value="UDP-Glycosyltransferase/glycogen phosphorylase"/>
    <property type="match status" value="1"/>
</dbReference>
<dbReference type="CDD" id="cd03801">
    <property type="entry name" value="GT4_PimA-like"/>
    <property type="match status" value="1"/>
</dbReference>
<evidence type="ECO:0000259" key="1">
    <source>
        <dbReference type="Pfam" id="PF00534"/>
    </source>
</evidence>
<dbReference type="RefSeq" id="WP_037255494.1">
    <property type="nucleotide sequence ID" value="NZ_NRRE01000020.1"/>
</dbReference>
<dbReference type="PANTHER" id="PTHR12526">
    <property type="entry name" value="GLYCOSYLTRANSFERASE"/>
    <property type="match status" value="1"/>
</dbReference>
<dbReference type="EMBL" id="NRRE01000020">
    <property type="protein sequence ID" value="MBK1696842.1"/>
    <property type="molecule type" value="Genomic_DNA"/>
</dbReference>
<gene>
    <name evidence="2" type="ORF">CKO21_06240</name>
</gene>
<dbReference type="Gene3D" id="3.40.50.2000">
    <property type="entry name" value="Glycogen Phosphorylase B"/>
    <property type="match status" value="2"/>
</dbReference>
<dbReference type="AlphaFoldDB" id="A0A934QHL6"/>
<dbReference type="Proteomes" id="UP000778970">
    <property type="component" value="Unassembled WGS sequence"/>
</dbReference>
<evidence type="ECO:0000313" key="2">
    <source>
        <dbReference type="EMBL" id="MBK1696842.1"/>
    </source>
</evidence>
<protein>
    <submittedName>
        <fullName evidence="2">Colanic acid biosynthesis glycosyltransferase WcaL</fullName>
    </submittedName>
</protein>
<dbReference type="Pfam" id="PF00534">
    <property type="entry name" value="Glycos_transf_1"/>
    <property type="match status" value="1"/>
</dbReference>
<dbReference type="InterPro" id="IPR001296">
    <property type="entry name" value="Glyco_trans_1"/>
</dbReference>
<sequence length="425" mass="46812">MPTHAPTNPPRLAVVLKGYPRLSETFIAQELHALEQRGFDLRLVSLRRPYDAKTHPIHDEIQAPVSYLPEYLHKAPGRVLRGWRTARRLPGYGRARRAFLADLRRDPTRNRVRRFGQACVLAAELPADVDRLYVHFLHTPASVARYAALMRGLPWCCSAHAKDIWTTPDWDIREKLKEMDWLTTCTAVGRDHLASLADEPAKVRLVYHGLDLDRFPATPAPAGARDGRDPENPVRLISVGRAVRKKGYDVLLEALARLPAELHWRLTHIGGGELREELRAQAGRLGLAERIDWRGAQAQADVLSAYRDSDLFVLASRIAPDGDRDGLPNVLMEAQSQGLACLATDVSAIPELIREGETGRLVPPGDADALAAALASLIRDAATRQALGQAGAARVRAAFDAEGQIDALANLLRGDVADVPRRAAE</sequence>
<comment type="caution">
    <text evidence="2">The sequence shown here is derived from an EMBL/GenBank/DDBJ whole genome shotgun (WGS) entry which is preliminary data.</text>
</comment>
<keyword evidence="3" id="KW-1185">Reference proteome</keyword>
<evidence type="ECO:0000313" key="3">
    <source>
        <dbReference type="Proteomes" id="UP000778970"/>
    </source>
</evidence>
<reference evidence="2" key="2">
    <citation type="journal article" date="2020" name="Microorganisms">
        <title>Osmotic Adaptation and Compatible Solute Biosynthesis of Phototrophic Bacteria as Revealed from Genome Analyses.</title>
        <authorList>
            <person name="Imhoff J.F."/>
            <person name="Rahn T."/>
            <person name="Kunzel S."/>
            <person name="Keller A."/>
            <person name="Neulinger S.C."/>
        </authorList>
    </citation>
    <scope>NUCLEOTIDE SEQUENCE</scope>
    <source>
        <strain evidence="2">DSM 9154</strain>
    </source>
</reference>
<proteinExistence type="predicted"/>
<feature type="domain" description="Glycosyl transferase family 1" evidence="1">
    <location>
        <begin position="230"/>
        <end position="392"/>
    </location>
</feature>
<dbReference type="GO" id="GO:0016757">
    <property type="term" value="F:glycosyltransferase activity"/>
    <property type="evidence" value="ECO:0007669"/>
    <property type="project" value="InterPro"/>
</dbReference>
<reference evidence="2" key="1">
    <citation type="submission" date="2017-08" db="EMBL/GenBank/DDBJ databases">
        <authorList>
            <person name="Imhoff J.F."/>
            <person name="Rahn T."/>
            <person name="Kuenzel S."/>
            <person name="Neulinger S.C."/>
        </authorList>
    </citation>
    <scope>NUCLEOTIDE SEQUENCE</scope>
    <source>
        <strain evidence="2">DSM 9154</strain>
    </source>
</reference>
<organism evidence="2 3">
    <name type="scientific">Rhodovibrio salinarum</name>
    <dbReference type="NCBI Taxonomy" id="1087"/>
    <lineage>
        <taxon>Bacteria</taxon>
        <taxon>Pseudomonadati</taxon>
        <taxon>Pseudomonadota</taxon>
        <taxon>Alphaproteobacteria</taxon>
        <taxon>Rhodospirillales</taxon>
        <taxon>Rhodovibrionaceae</taxon>
        <taxon>Rhodovibrio</taxon>
    </lineage>
</organism>
<name>A0A934QHL6_9PROT</name>
<accession>A0A934QHL6</accession>